<evidence type="ECO:0000313" key="2">
    <source>
        <dbReference type="Proteomes" id="UP000005104"/>
    </source>
</evidence>
<organism evidence="1 2">
    <name type="scientific">Desulfosporosinus youngiae DSM 17734</name>
    <dbReference type="NCBI Taxonomy" id="768710"/>
    <lineage>
        <taxon>Bacteria</taxon>
        <taxon>Bacillati</taxon>
        <taxon>Bacillota</taxon>
        <taxon>Clostridia</taxon>
        <taxon>Eubacteriales</taxon>
        <taxon>Desulfitobacteriaceae</taxon>
        <taxon>Desulfosporosinus</taxon>
    </lineage>
</organism>
<name>H5Y2K0_9FIRM</name>
<accession>H5Y2K0</accession>
<dbReference type="EMBL" id="CM001441">
    <property type="protein sequence ID" value="EHQ88691.1"/>
    <property type="molecule type" value="Genomic_DNA"/>
</dbReference>
<reference evidence="1 2" key="1">
    <citation type="submission" date="2011-11" db="EMBL/GenBank/DDBJ databases">
        <title>The Noncontiguous Finished genome of Desulfosporosinus youngiae DSM 17734.</title>
        <authorList>
            <consortium name="US DOE Joint Genome Institute (JGI-PGF)"/>
            <person name="Lucas S."/>
            <person name="Han J."/>
            <person name="Lapidus A."/>
            <person name="Cheng J.-F."/>
            <person name="Goodwin L."/>
            <person name="Pitluck S."/>
            <person name="Peters L."/>
            <person name="Ovchinnikova G."/>
            <person name="Lu M."/>
            <person name="Land M.L."/>
            <person name="Hauser L."/>
            <person name="Pester M."/>
            <person name="Spring S."/>
            <person name="Ollivier B."/>
            <person name="Rattei T."/>
            <person name="Klenk H.-P."/>
            <person name="Wagner M."/>
            <person name="Loy A."/>
            <person name="Woyke T.J."/>
        </authorList>
    </citation>
    <scope>NUCLEOTIDE SEQUENCE [LARGE SCALE GENOMIC DNA]</scope>
    <source>
        <strain evidence="1 2">DSM 17734</strain>
    </source>
</reference>
<proteinExistence type="predicted"/>
<gene>
    <name evidence="1" type="ORF">DesyoDRAFT_1551</name>
</gene>
<dbReference type="HOGENOM" id="CLU_2933935_0_0_9"/>
<keyword evidence="2" id="KW-1185">Reference proteome</keyword>
<protein>
    <submittedName>
        <fullName evidence="1">Uncharacterized protein</fullName>
    </submittedName>
</protein>
<dbReference type="AlphaFoldDB" id="H5Y2K0"/>
<evidence type="ECO:0000313" key="1">
    <source>
        <dbReference type="EMBL" id="EHQ88691.1"/>
    </source>
</evidence>
<dbReference type="Proteomes" id="UP000005104">
    <property type="component" value="Chromosome"/>
</dbReference>
<sequence>MVITKNYIQKLEEYYRFIFSKELKNELICQLGEEPTPFEYSDQDLWEQSRKIVLSYYRER</sequence>